<dbReference type="CDD" id="cd00609">
    <property type="entry name" value="AAT_like"/>
    <property type="match status" value="1"/>
</dbReference>
<proteinExistence type="predicted"/>
<evidence type="ECO:0000256" key="2">
    <source>
        <dbReference type="ARBA" id="ARBA00022576"/>
    </source>
</evidence>
<evidence type="ECO:0000256" key="3">
    <source>
        <dbReference type="ARBA" id="ARBA00022679"/>
    </source>
</evidence>
<gene>
    <name evidence="7" type="primary">avtA</name>
    <name evidence="7" type="ORF">GKJPGBOP_01197</name>
</gene>
<evidence type="ECO:0000259" key="6">
    <source>
        <dbReference type="Pfam" id="PF00155"/>
    </source>
</evidence>
<dbReference type="PANTHER" id="PTHR42790:SF19">
    <property type="entry name" value="KYNURENINE_ALPHA-AMINOADIPATE AMINOTRANSFERASE, MITOCHONDRIAL"/>
    <property type="match status" value="1"/>
</dbReference>
<dbReference type="Proteomes" id="UP000286746">
    <property type="component" value="Unassembled WGS sequence"/>
</dbReference>
<keyword evidence="3" id="KW-0808">Transferase</keyword>
<dbReference type="InterPro" id="IPR015422">
    <property type="entry name" value="PyrdxlP-dep_Trfase_small"/>
</dbReference>
<dbReference type="AlphaFoldDB" id="A0A401VWS6"/>
<feature type="compositionally biased region" description="Low complexity" evidence="5">
    <location>
        <begin position="440"/>
        <end position="454"/>
    </location>
</feature>
<keyword evidence="8" id="KW-1185">Reference proteome</keyword>
<dbReference type="Gene3D" id="3.40.640.10">
    <property type="entry name" value="Type I PLP-dependent aspartate aminotransferase-like (Major domain)"/>
    <property type="match status" value="1"/>
</dbReference>
<comment type="caution">
    <text evidence="7">The sequence shown here is derived from an EMBL/GenBank/DDBJ whole genome shotgun (WGS) entry which is preliminary data.</text>
</comment>
<dbReference type="GO" id="GO:1901605">
    <property type="term" value="P:alpha-amino acid metabolic process"/>
    <property type="evidence" value="ECO:0007669"/>
    <property type="project" value="TreeGrafter"/>
</dbReference>
<evidence type="ECO:0000313" key="7">
    <source>
        <dbReference type="EMBL" id="GCD41542.1"/>
    </source>
</evidence>
<dbReference type="InterPro" id="IPR015421">
    <property type="entry name" value="PyrdxlP-dep_Trfase_major"/>
</dbReference>
<feature type="region of interest" description="Disordered" evidence="5">
    <location>
        <begin position="440"/>
        <end position="467"/>
    </location>
</feature>
<keyword evidence="2" id="KW-0032">Aminotransferase</keyword>
<dbReference type="SUPFAM" id="SSF53383">
    <property type="entry name" value="PLP-dependent transferases"/>
    <property type="match status" value="1"/>
</dbReference>
<dbReference type="InterPro" id="IPR004839">
    <property type="entry name" value="Aminotransferase_I/II_large"/>
</dbReference>
<protein>
    <submittedName>
        <fullName evidence="7">GntR family transcriptional regulator</fullName>
    </submittedName>
</protein>
<evidence type="ECO:0000313" key="8">
    <source>
        <dbReference type="Proteomes" id="UP000286746"/>
    </source>
</evidence>
<reference evidence="7 8" key="1">
    <citation type="submission" date="2018-11" db="EMBL/GenBank/DDBJ databases">
        <title>Whole genome sequence of Streptomyces paromomycinus NBRC 15454(T).</title>
        <authorList>
            <person name="Komaki H."/>
            <person name="Tamura T."/>
        </authorList>
    </citation>
    <scope>NUCLEOTIDE SEQUENCE [LARGE SCALE GENOMIC DNA]</scope>
    <source>
        <strain evidence="7 8">NBRC 15454</strain>
    </source>
</reference>
<dbReference type="GO" id="GO:0008483">
    <property type="term" value="F:transaminase activity"/>
    <property type="evidence" value="ECO:0007669"/>
    <property type="project" value="UniProtKB-KW"/>
</dbReference>
<dbReference type="EMBL" id="BHZD01000001">
    <property type="protein sequence ID" value="GCD41542.1"/>
    <property type="molecule type" value="Genomic_DNA"/>
</dbReference>
<sequence length="467" mass="50336">MEITQPEIVAELNAATLHASLADASMESMNLLNQIADEYPEAISFAAGRPYEGFYDAAQVHEYLQTFCDHLRSERRMTETEIARTLYQYGETKGIIAGLIARGLAVDEGIEAVDGSVVVTVGCQEAMFLVLRALRAGSRDAVLAPRPAYVGLTGAALLADLPVLPVHTGEHGIDLDDLLTQLRRARAAGRRVRACYVTPDFSNPVGASMDVADRHRLLEIAENENLLLLEDNAYGVFHTSAERPPTLKSLDRNRRVVYLGSFAKTGVPGARVGFVVADQRVTGDGGDRLLADELSKIKSMLTVNTSPIAQAVIGGKLLRHGCSMVEANRRETDVYRRNLNQVLAGLARRFADCPGVTWNEPTGGFFVVVSVPFVVTDAFLQHAARRFGVLFTPMHHFYGASAQCRQLRLSISTLTPERIEQGLDRLAALITERLRANGGTAAQEAGAANGAATPPAAPAGPPPDGAR</sequence>
<dbReference type="RefSeq" id="WP_125052490.1">
    <property type="nucleotide sequence ID" value="NZ_BHZD01000001.1"/>
</dbReference>
<dbReference type="Pfam" id="PF00155">
    <property type="entry name" value="Aminotran_1_2"/>
    <property type="match status" value="1"/>
</dbReference>
<dbReference type="PANTHER" id="PTHR42790">
    <property type="entry name" value="AMINOTRANSFERASE"/>
    <property type="match status" value="1"/>
</dbReference>
<comment type="cofactor">
    <cofactor evidence="1">
        <name>pyridoxal 5'-phosphate</name>
        <dbReference type="ChEBI" id="CHEBI:597326"/>
    </cofactor>
</comment>
<dbReference type="Gene3D" id="3.90.1150.10">
    <property type="entry name" value="Aspartate Aminotransferase, domain 1"/>
    <property type="match status" value="1"/>
</dbReference>
<evidence type="ECO:0000256" key="4">
    <source>
        <dbReference type="ARBA" id="ARBA00022898"/>
    </source>
</evidence>
<feature type="compositionally biased region" description="Pro residues" evidence="5">
    <location>
        <begin position="455"/>
        <end position="467"/>
    </location>
</feature>
<name>A0A401VWS6_STREY</name>
<organism evidence="7 8">
    <name type="scientific">Streptomyces paromomycinus</name>
    <name type="common">Streptomyces rimosus subsp. paromomycinus</name>
    <dbReference type="NCBI Taxonomy" id="92743"/>
    <lineage>
        <taxon>Bacteria</taxon>
        <taxon>Bacillati</taxon>
        <taxon>Actinomycetota</taxon>
        <taxon>Actinomycetes</taxon>
        <taxon>Kitasatosporales</taxon>
        <taxon>Streptomycetaceae</taxon>
        <taxon>Streptomyces</taxon>
    </lineage>
</organism>
<dbReference type="InterPro" id="IPR050859">
    <property type="entry name" value="Class-I_PLP-dep_aminotransf"/>
</dbReference>
<keyword evidence="4" id="KW-0663">Pyridoxal phosphate</keyword>
<evidence type="ECO:0000256" key="5">
    <source>
        <dbReference type="SAM" id="MobiDB-lite"/>
    </source>
</evidence>
<dbReference type="GO" id="GO:0030170">
    <property type="term" value="F:pyridoxal phosphate binding"/>
    <property type="evidence" value="ECO:0007669"/>
    <property type="project" value="InterPro"/>
</dbReference>
<dbReference type="InterPro" id="IPR015424">
    <property type="entry name" value="PyrdxlP-dep_Trfase"/>
</dbReference>
<feature type="domain" description="Aminotransferase class I/classII large" evidence="6">
    <location>
        <begin position="114"/>
        <end position="426"/>
    </location>
</feature>
<evidence type="ECO:0000256" key="1">
    <source>
        <dbReference type="ARBA" id="ARBA00001933"/>
    </source>
</evidence>
<accession>A0A401VWS6</accession>